<dbReference type="Proteomes" id="UP000018087">
    <property type="component" value="Unassembled WGS sequence"/>
</dbReference>
<dbReference type="Pfam" id="PF02535">
    <property type="entry name" value="Zip"/>
    <property type="match status" value="1"/>
</dbReference>
<dbReference type="PANTHER" id="PTHR11040">
    <property type="entry name" value="ZINC/IRON TRANSPORTER"/>
    <property type="match status" value="1"/>
</dbReference>
<keyword evidence="2 6" id="KW-0812">Transmembrane</keyword>
<feature type="transmembrane region" description="Helical" evidence="6">
    <location>
        <begin position="485"/>
        <end position="504"/>
    </location>
</feature>
<keyword evidence="4 6" id="KW-0472">Membrane</keyword>
<feature type="compositionally biased region" description="Low complexity" evidence="5">
    <location>
        <begin position="213"/>
        <end position="229"/>
    </location>
</feature>
<reference evidence="8" key="1">
    <citation type="journal article" date="2014" name="Genome Announc.">
        <title>Genome sequence of the pathogenic fungus Sporothrix schenckii (ATCC 58251).</title>
        <authorList>
            <person name="Cuomo C.A."/>
            <person name="Rodriguez-Del Valle N."/>
            <person name="Perez-Sanchez L."/>
            <person name="Abouelleil A."/>
            <person name="Goldberg J."/>
            <person name="Young S."/>
            <person name="Zeng Q."/>
            <person name="Birren B.W."/>
        </authorList>
    </citation>
    <scope>NUCLEOTIDE SEQUENCE [LARGE SCALE GENOMIC DNA]</scope>
    <source>
        <strain evidence="8">ATCC 58251 / de Perez 2211183</strain>
    </source>
</reference>
<evidence type="ECO:0000313" key="8">
    <source>
        <dbReference type="Proteomes" id="UP000018087"/>
    </source>
</evidence>
<evidence type="ECO:0000256" key="5">
    <source>
        <dbReference type="SAM" id="MobiDB-lite"/>
    </source>
</evidence>
<feature type="region of interest" description="Disordered" evidence="5">
    <location>
        <begin position="254"/>
        <end position="289"/>
    </location>
</feature>
<feature type="transmembrane region" description="Helical" evidence="6">
    <location>
        <begin position="349"/>
        <end position="372"/>
    </location>
</feature>
<proteinExistence type="predicted"/>
<feature type="transmembrane region" description="Helical" evidence="6">
    <location>
        <begin position="57"/>
        <end position="78"/>
    </location>
</feature>
<evidence type="ECO:0000256" key="3">
    <source>
        <dbReference type="ARBA" id="ARBA00022989"/>
    </source>
</evidence>
<dbReference type="GO" id="GO:0071578">
    <property type="term" value="P:zinc ion import across plasma membrane"/>
    <property type="evidence" value="ECO:0007669"/>
    <property type="project" value="TreeGrafter"/>
</dbReference>
<dbReference type="GO" id="GO:0000007">
    <property type="term" value="F:low-affinity zinc ion transmembrane transporter activity"/>
    <property type="evidence" value="ECO:0007669"/>
    <property type="project" value="TreeGrafter"/>
</dbReference>
<feature type="transmembrane region" description="Helical" evidence="6">
    <location>
        <begin position="90"/>
        <end position="112"/>
    </location>
</feature>
<feature type="compositionally biased region" description="Polar residues" evidence="5">
    <location>
        <begin position="269"/>
        <end position="282"/>
    </location>
</feature>
<dbReference type="PANTHER" id="PTHR11040:SF69">
    <property type="entry name" value="ZINC-REGULATED TRANSPORTER 2"/>
    <property type="match status" value="1"/>
</dbReference>
<evidence type="ECO:0000313" key="7">
    <source>
        <dbReference type="EMBL" id="ERS98513.1"/>
    </source>
</evidence>
<evidence type="ECO:0000256" key="4">
    <source>
        <dbReference type="ARBA" id="ARBA00023136"/>
    </source>
</evidence>
<dbReference type="AlphaFoldDB" id="U7PSA4"/>
<accession>U7PSA4</accession>
<dbReference type="OrthoDB" id="448280at2759"/>
<evidence type="ECO:0000256" key="2">
    <source>
        <dbReference type="ARBA" id="ARBA00022692"/>
    </source>
</evidence>
<dbReference type="GO" id="GO:0005886">
    <property type="term" value="C:plasma membrane"/>
    <property type="evidence" value="ECO:0007669"/>
    <property type="project" value="TreeGrafter"/>
</dbReference>
<keyword evidence="8" id="KW-1185">Reference proteome</keyword>
<keyword evidence="3 6" id="KW-1133">Transmembrane helix</keyword>
<evidence type="ECO:0008006" key="9">
    <source>
        <dbReference type="Google" id="ProtNLM"/>
    </source>
</evidence>
<dbReference type="eggNOG" id="KOG1558">
    <property type="taxonomic scope" value="Eukaryota"/>
</dbReference>
<evidence type="ECO:0000256" key="6">
    <source>
        <dbReference type="SAM" id="Phobius"/>
    </source>
</evidence>
<feature type="compositionally biased region" description="Basic and acidic residues" evidence="5">
    <location>
        <begin position="255"/>
        <end position="266"/>
    </location>
</feature>
<organism evidence="7 8">
    <name type="scientific">Sporothrix schenckii (strain ATCC 58251 / de Perez 2211183)</name>
    <name type="common">Rose-picker's disease fungus</name>
    <dbReference type="NCBI Taxonomy" id="1391915"/>
    <lineage>
        <taxon>Eukaryota</taxon>
        <taxon>Fungi</taxon>
        <taxon>Dikarya</taxon>
        <taxon>Ascomycota</taxon>
        <taxon>Pezizomycotina</taxon>
        <taxon>Sordariomycetes</taxon>
        <taxon>Sordariomycetidae</taxon>
        <taxon>Ophiostomatales</taxon>
        <taxon>Ophiostomataceae</taxon>
        <taxon>Sporothrix</taxon>
    </lineage>
</organism>
<dbReference type="InterPro" id="IPR003689">
    <property type="entry name" value="ZIP"/>
</dbReference>
<evidence type="ECO:0000256" key="1">
    <source>
        <dbReference type="ARBA" id="ARBA00004141"/>
    </source>
</evidence>
<comment type="subcellular location">
    <subcellularLocation>
        <location evidence="1">Membrane</location>
        <topology evidence="1">Multi-pass membrane protein</topology>
    </subcellularLocation>
</comment>
<dbReference type="STRING" id="1391915.U7PSA4"/>
<name>U7PSA4_SPOS1</name>
<feature type="compositionally biased region" description="Low complexity" evidence="5">
    <location>
        <begin position="165"/>
        <end position="176"/>
    </location>
</feature>
<feature type="region of interest" description="Disordered" evidence="5">
    <location>
        <begin position="165"/>
        <end position="234"/>
    </location>
</feature>
<dbReference type="HOGENOM" id="CLU_027089_0_2_1"/>
<feature type="transmembrane region" description="Helical" evidence="6">
    <location>
        <begin position="443"/>
        <end position="464"/>
    </location>
</feature>
<feature type="transmembrane region" description="Helical" evidence="6">
    <location>
        <begin position="412"/>
        <end position="437"/>
    </location>
</feature>
<gene>
    <name evidence="7" type="ORF">HMPREF1624_05297</name>
</gene>
<protein>
    <recommendedName>
        <fullName evidence="9">ZIP zinc/iron transporter</fullName>
    </recommendedName>
</protein>
<feature type="transmembrane region" description="Helical" evidence="6">
    <location>
        <begin position="132"/>
        <end position="151"/>
    </location>
</feature>
<dbReference type="EMBL" id="KI440846">
    <property type="protein sequence ID" value="ERS98513.1"/>
    <property type="molecule type" value="Genomic_DNA"/>
</dbReference>
<sequence length="507" mass="54399">MKRYRHSLANQDCHVVREYSYLPIMRHYVLERETAAADVVPQCSGWGTDLSDKGLRIASVFIILAGSMLGVFLPIVLARTSANSRSSQMAFFVCKYFGSGVILATAFMHLLSPAVEALSDDCLSNILPKYDWGHVICLIAIMVMFYIELMAMRFNFSFGHSESGAHSHGSPAPASSDISKKTNGHGHGHGHSNGQAKLASGRAASLHSVRSVNYNANTNGNNTNNNNNAPGMTEWRQSVNNSALSGLAAYATANLERDRDPNHEPDLETGTTSLSVDSASSQNKKEVNTAATGSTALDGVVLAAATTRTQSRNGGLPKQLNYPPGNEDHLAHDHEHVNGDSHANYGSQIVSLLILEFGVIFHSLFIGLSLAGSDNLRVLLIVIAFHQFFEGLGLGSRLAVASWPSNWKAWTGYLMALGYGVTTPIGIAIGLGVNAGLNSRPDLAQLINGIFDAVSAGILVYTALVELLAHEFMFNPEMRDAKLSVQMLAFLCVSVGVGLMALLAKWA</sequence>